<organism evidence="2 3">
    <name type="scientific">Strongylus vulgaris</name>
    <name type="common">Blood worm</name>
    <dbReference type="NCBI Taxonomy" id="40348"/>
    <lineage>
        <taxon>Eukaryota</taxon>
        <taxon>Metazoa</taxon>
        <taxon>Ecdysozoa</taxon>
        <taxon>Nematoda</taxon>
        <taxon>Chromadorea</taxon>
        <taxon>Rhabditida</taxon>
        <taxon>Rhabditina</taxon>
        <taxon>Rhabditomorpha</taxon>
        <taxon>Strongyloidea</taxon>
        <taxon>Strongylidae</taxon>
        <taxon>Strongylus</taxon>
    </lineage>
</organism>
<dbReference type="SUPFAM" id="SSF48264">
    <property type="entry name" value="Cytochrome P450"/>
    <property type="match status" value="1"/>
</dbReference>
<dbReference type="Proteomes" id="UP000270094">
    <property type="component" value="Unassembled WGS sequence"/>
</dbReference>
<sequence>MGKNLMEEQVLLSAHEFLAHMKSIKNKEAINLRHPIQANINHLNFEENETLTYISSLIVIRYNPKSFVQTCPLMSRIFQKETVFVANIINKTLFGFSYSYNDSDALMANVDQINIIIDGLKESKLILLAQMFPIMYHIPMLGYMARGRLENLVSLLKHKIKEDVENALKGYNTDDEPECFVQAYYQKMQQNKELE</sequence>
<keyword evidence="3" id="KW-1185">Reference proteome</keyword>
<dbReference type="Gene3D" id="1.10.630.10">
    <property type="entry name" value="Cytochrome P450"/>
    <property type="match status" value="1"/>
</dbReference>
<dbReference type="GO" id="GO:0005506">
    <property type="term" value="F:iron ion binding"/>
    <property type="evidence" value="ECO:0007669"/>
    <property type="project" value="InterPro"/>
</dbReference>
<dbReference type="GO" id="GO:0020037">
    <property type="term" value="F:heme binding"/>
    <property type="evidence" value="ECO:0007669"/>
    <property type="project" value="InterPro"/>
</dbReference>
<accession>A0A3P7IUX5</accession>
<dbReference type="PANTHER" id="PTHR24284">
    <property type="entry name" value="CYTOCHROME P450 FAMILY"/>
    <property type="match status" value="1"/>
</dbReference>
<evidence type="ECO:0000256" key="1">
    <source>
        <dbReference type="ARBA" id="ARBA00023033"/>
    </source>
</evidence>
<keyword evidence="1" id="KW-0560">Oxidoreductase</keyword>
<dbReference type="InterPro" id="IPR036396">
    <property type="entry name" value="Cyt_P450_sf"/>
</dbReference>
<evidence type="ECO:0000313" key="2">
    <source>
        <dbReference type="EMBL" id="VDM73946.1"/>
    </source>
</evidence>
<name>A0A3P7IUX5_STRVU</name>
<dbReference type="OrthoDB" id="10450609at2759"/>
<dbReference type="PANTHER" id="PTHR24284:SF1">
    <property type="entry name" value="CYTOCHROME P450 FAMILY"/>
    <property type="match status" value="1"/>
</dbReference>
<dbReference type="EMBL" id="UYYB01033263">
    <property type="protein sequence ID" value="VDM73946.1"/>
    <property type="molecule type" value="Genomic_DNA"/>
</dbReference>
<reference evidence="2 3" key="1">
    <citation type="submission" date="2018-11" db="EMBL/GenBank/DDBJ databases">
        <authorList>
            <consortium name="Pathogen Informatics"/>
        </authorList>
    </citation>
    <scope>NUCLEOTIDE SEQUENCE [LARGE SCALE GENOMIC DNA]</scope>
</reference>
<gene>
    <name evidence="2" type="ORF">SVUK_LOCUS8944</name>
</gene>
<protein>
    <submittedName>
        <fullName evidence="2">Uncharacterized protein</fullName>
    </submittedName>
</protein>
<keyword evidence="1" id="KW-0503">Monooxygenase</keyword>
<evidence type="ECO:0000313" key="3">
    <source>
        <dbReference type="Proteomes" id="UP000270094"/>
    </source>
</evidence>
<dbReference type="GO" id="GO:0016705">
    <property type="term" value="F:oxidoreductase activity, acting on paired donors, with incorporation or reduction of molecular oxygen"/>
    <property type="evidence" value="ECO:0007669"/>
    <property type="project" value="InterPro"/>
</dbReference>
<proteinExistence type="predicted"/>
<dbReference type="GO" id="GO:0004497">
    <property type="term" value="F:monooxygenase activity"/>
    <property type="evidence" value="ECO:0007669"/>
    <property type="project" value="UniProtKB-KW"/>
</dbReference>
<dbReference type="AlphaFoldDB" id="A0A3P7IUX5"/>